<evidence type="ECO:0000256" key="1">
    <source>
        <dbReference type="SAM" id="MobiDB-lite"/>
    </source>
</evidence>
<reference evidence="2 3" key="1">
    <citation type="submission" date="2016-07" db="EMBL/GenBank/DDBJ databases">
        <title>Pervasive Adenine N6-methylation of Active Genes in Fungi.</title>
        <authorList>
            <consortium name="DOE Joint Genome Institute"/>
            <person name="Mondo S.J."/>
            <person name="Dannebaum R.O."/>
            <person name="Kuo R.C."/>
            <person name="Labutti K."/>
            <person name="Haridas S."/>
            <person name="Kuo A."/>
            <person name="Salamov A."/>
            <person name="Ahrendt S.R."/>
            <person name="Lipzen A."/>
            <person name="Sullivan W."/>
            <person name="Andreopoulos W.B."/>
            <person name="Clum A."/>
            <person name="Lindquist E."/>
            <person name="Daum C."/>
            <person name="Ramamoorthy G.K."/>
            <person name="Gryganskyi A."/>
            <person name="Culley D."/>
            <person name="Magnuson J.K."/>
            <person name="James T.Y."/>
            <person name="O'Malley M.A."/>
            <person name="Stajich J.E."/>
            <person name="Spatafora J.W."/>
            <person name="Visel A."/>
            <person name="Grigoriev I.V."/>
        </authorList>
    </citation>
    <scope>NUCLEOTIDE SEQUENCE [LARGE SCALE GENOMIC DNA]</scope>
    <source>
        <strain evidence="2 3">68-887.2</strain>
    </source>
</reference>
<feature type="region of interest" description="Disordered" evidence="1">
    <location>
        <begin position="1"/>
        <end position="68"/>
    </location>
</feature>
<dbReference type="Proteomes" id="UP000193986">
    <property type="component" value="Unassembled WGS sequence"/>
</dbReference>
<dbReference type="EMBL" id="MCFC01000100">
    <property type="protein sequence ID" value="ORY21989.1"/>
    <property type="molecule type" value="Genomic_DNA"/>
</dbReference>
<protein>
    <submittedName>
        <fullName evidence="2">Uncharacterized protein</fullName>
    </submittedName>
</protein>
<sequence length="330" mass="36840">MSDESESGSDGGWDSDATVVDPTSRPGLSAARSIPIDLRQFNPDRSHDSTIIGGRTSSSSPSAPTPRIQVTYRPRTFNRSREGQAHYRRVYETAKSSARIRSSIPQELLTGDEQVDGSINHTMTSVPLGTFLEVTEERATTVFISDQSSGVFERTITRPATTTYHFQTLPLRDPTDSNKMYSAPFDATLLDKDNRAMSRAFESKDEAITTSEKATLDARMEESLTERCFNWGANQSHGIFSLEETRSSDFHSFFTGSEAADKEQLRILGLWDKSKDPKSRLESRLAAAIDLHKTAAKRGYQQTKITELLDSLDEKDQRIVKSFLQTHQGN</sequence>
<keyword evidence="3" id="KW-1185">Reference proteome</keyword>
<feature type="compositionally biased region" description="Low complexity" evidence="1">
    <location>
        <begin position="49"/>
        <end position="68"/>
    </location>
</feature>
<organism evidence="2 3">
    <name type="scientific">Naematelia encephala</name>
    <dbReference type="NCBI Taxonomy" id="71784"/>
    <lineage>
        <taxon>Eukaryota</taxon>
        <taxon>Fungi</taxon>
        <taxon>Dikarya</taxon>
        <taxon>Basidiomycota</taxon>
        <taxon>Agaricomycotina</taxon>
        <taxon>Tremellomycetes</taxon>
        <taxon>Tremellales</taxon>
        <taxon>Naemateliaceae</taxon>
        <taxon>Naematelia</taxon>
    </lineage>
</organism>
<dbReference type="InParanoid" id="A0A1Y2AHE0"/>
<name>A0A1Y2AHE0_9TREE</name>
<gene>
    <name evidence="2" type="ORF">BCR39DRAFT_562478</name>
</gene>
<evidence type="ECO:0000313" key="3">
    <source>
        <dbReference type="Proteomes" id="UP000193986"/>
    </source>
</evidence>
<dbReference type="AlphaFoldDB" id="A0A1Y2AHE0"/>
<evidence type="ECO:0000313" key="2">
    <source>
        <dbReference type="EMBL" id="ORY21989.1"/>
    </source>
</evidence>
<accession>A0A1Y2AHE0</accession>
<proteinExistence type="predicted"/>
<comment type="caution">
    <text evidence="2">The sequence shown here is derived from an EMBL/GenBank/DDBJ whole genome shotgun (WGS) entry which is preliminary data.</text>
</comment>